<name>A0ABW0XSK5_9ACTN</name>
<organism evidence="3 4">
    <name type="scientific">Streptomyces incanus</name>
    <dbReference type="NCBI Taxonomy" id="887453"/>
    <lineage>
        <taxon>Bacteria</taxon>
        <taxon>Bacillati</taxon>
        <taxon>Actinomycetota</taxon>
        <taxon>Actinomycetes</taxon>
        <taxon>Kitasatosporales</taxon>
        <taxon>Streptomycetaceae</taxon>
        <taxon>Streptomyces</taxon>
    </lineage>
</organism>
<dbReference type="Proteomes" id="UP001596183">
    <property type="component" value="Unassembled WGS sequence"/>
</dbReference>
<dbReference type="PROSITE" id="PS51257">
    <property type="entry name" value="PROKAR_LIPOPROTEIN"/>
    <property type="match status" value="1"/>
</dbReference>
<feature type="region of interest" description="Disordered" evidence="1">
    <location>
        <begin position="154"/>
        <end position="203"/>
    </location>
</feature>
<dbReference type="EMBL" id="JBHSPC010000038">
    <property type="protein sequence ID" value="MFC5671461.1"/>
    <property type="molecule type" value="Genomic_DNA"/>
</dbReference>
<evidence type="ECO:0000256" key="2">
    <source>
        <dbReference type="SAM" id="SignalP"/>
    </source>
</evidence>
<proteinExistence type="predicted"/>
<evidence type="ECO:0000256" key="1">
    <source>
        <dbReference type="SAM" id="MobiDB-lite"/>
    </source>
</evidence>
<comment type="caution">
    <text evidence="3">The sequence shown here is derived from an EMBL/GenBank/DDBJ whole genome shotgun (WGS) entry which is preliminary data.</text>
</comment>
<feature type="signal peptide" evidence="2">
    <location>
        <begin position="1"/>
        <end position="22"/>
    </location>
</feature>
<accession>A0ABW0XSK5</accession>
<protein>
    <recommendedName>
        <fullName evidence="5">Membrane lipoprotein</fullName>
    </recommendedName>
</protein>
<reference evidence="4" key="1">
    <citation type="journal article" date="2019" name="Int. J. Syst. Evol. Microbiol.">
        <title>The Global Catalogue of Microorganisms (GCM) 10K type strain sequencing project: providing services to taxonomists for standard genome sequencing and annotation.</title>
        <authorList>
            <consortium name="The Broad Institute Genomics Platform"/>
            <consortium name="The Broad Institute Genome Sequencing Center for Infectious Disease"/>
            <person name="Wu L."/>
            <person name="Ma J."/>
        </authorList>
    </citation>
    <scope>NUCLEOTIDE SEQUENCE [LARGE SCALE GENOMIC DNA]</scope>
    <source>
        <strain evidence="4">JCM 13852</strain>
    </source>
</reference>
<feature type="compositionally biased region" description="Low complexity" evidence="1">
    <location>
        <begin position="166"/>
        <end position="180"/>
    </location>
</feature>
<dbReference type="RefSeq" id="WP_381211577.1">
    <property type="nucleotide sequence ID" value="NZ_JBHSPC010000038.1"/>
</dbReference>
<evidence type="ECO:0008006" key="5">
    <source>
        <dbReference type="Google" id="ProtNLM"/>
    </source>
</evidence>
<gene>
    <name evidence="3" type="ORF">ACFP2V_15420</name>
</gene>
<keyword evidence="4" id="KW-1185">Reference proteome</keyword>
<sequence>MIRTVRPLLPLLLAPLLLTACGSEPGQTRATDAPAAELVTRAKALGIAPELVYVTEAPGFALARQSVGVYGGDGFSATYVSRQEGGQLRLYVDRGTMSASDCAKGQQMCELDEEGVWYRSGQGTHEYAVVKKGHVVRLEGDAGVSRDVLREAARDARRPSGEEAAELLPSAPAGGAAPSEPVERGDLPPAGDGAPRNDVDAGG</sequence>
<evidence type="ECO:0000313" key="4">
    <source>
        <dbReference type="Proteomes" id="UP001596183"/>
    </source>
</evidence>
<keyword evidence="2" id="KW-0732">Signal</keyword>
<evidence type="ECO:0000313" key="3">
    <source>
        <dbReference type="EMBL" id="MFC5671461.1"/>
    </source>
</evidence>
<feature type="chain" id="PRO_5045967665" description="Membrane lipoprotein" evidence="2">
    <location>
        <begin position="23"/>
        <end position="203"/>
    </location>
</feature>